<organism evidence="2 3">
    <name type="scientific">Panacibacter ginsenosidivorans</name>
    <dbReference type="NCBI Taxonomy" id="1813871"/>
    <lineage>
        <taxon>Bacteria</taxon>
        <taxon>Pseudomonadati</taxon>
        <taxon>Bacteroidota</taxon>
        <taxon>Chitinophagia</taxon>
        <taxon>Chitinophagales</taxon>
        <taxon>Chitinophagaceae</taxon>
        <taxon>Panacibacter</taxon>
    </lineage>
</organism>
<proteinExistence type="predicted"/>
<dbReference type="OrthoDB" id="2827525at2"/>
<feature type="transmembrane region" description="Helical" evidence="1">
    <location>
        <begin position="351"/>
        <end position="374"/>
    </location>
</feature>
<keyword evidence="3" id="KW-1185">Reference proteome</keyword>
<evidence type="ECO:0000313" key="3">
    <source>
        <dbReference type="Proteomes" id="UP000321533"/>
    </source>
</evidence>
<dbReference type="Proteomes" id="UP000321533">
    <property type="component" value="Chromosome"/>
</dbReference>
<name>A0A5B8V3P0_9BACT</name>
<dbReference type="KEGG" id="pgin:FRZ67_00080"/>
<feature type="transmembrane region" description="Helical" evidence="1">
    <location>
        <begin position="146"/>
        <end position="164"/>
    </location>
</feature>
<sequence length="405" mass="46365">MKQFSLSTWMKIPFLNLLIVSFIGIILRYKIAFALPFVDQKFLLHAHSHFAFSGWLSQLLMAFIVQYLQSKKRDLDLRKYNALLWINLISAYGMLFSFPFEGYAAVSISFSTLSVFDAYVFAFVVWRDLNKLPLKSISHYWFKAALVFNAVSSLGAFALGYMMANKIASQEWYLAAVYFFLHFQYNGWFFFTAMGLLIQWLIDRDIAVNTNSSKKMFWLFFAASIPAYLLSVLWLPMPLWLYVLVVASGAAQIIGFIMLIKHIKQHATDITNIISNPVKWLWILSCIALGIKLLLQAGSTIPSLNMVAYGFRPIVIGYLHLVLLGVLSIFLIGYFLTITKIEYLSILKKGLILFVSGIIINEILLMLQGVNGIMYNNIAYINYFLLSAAVIMFLGLAFINRYIWK</sequence>
<feature type="transmembrane region" description="Helical" evidence="1">
    <location>
        <begin position="380"/>
        <end position="399"/>
    </location>
</feature>
<feature type="transmembrane region" description="Helical" evidence="1">
    <location>
        <begin position="104"/>
        <end position="126"/>
    </location>
</feature>
<feature type="transmembrane region" description="Helical" evidence="1">
    <location>
        <begin position="280"/>
        <end position="298"/>
    </location>
</feature>
<accession>A0A5B8V3P0</accession>
<keyword evidence="1" id="KW-1133">Transmembrane helix</keyword>
<reference evidence="2 3" key="1">
    <citation type="journal article" date="2016" name="Int. J. Syst. Evol. Microbiol.">
        <title>Panacibacter ginsenosidivorans gen. nov., sp. nov., with ginsenoside converting activity isolated from soil of a ginseng field.</title>
        <authorList>
            <person name="Siddiqi M.Z."/>
            <person name="Muhammad Shafi S."/>
            <person name="Choi K.D."/>
            <person name="Im W.T."/>
        </authorList>
    </citation>
    <scope>NUCLEOTIDE SEQUENCE [LARGE SCALE GENOMIC DNA]</scope>
    <source>
        <strain evidence="2 3">Gsoil1550</strain>
    </source>
</reference>
<feature type="transmembrane region" description="Helical" evidence="1">
    <location>
        <begin position="241"/>
        <end position="260"/>
    </location>
</feature>
<protein>
    <recommendedName>
        <fullName evidence="4">NnrS family protein</fullName>
    </recommendedName>
</protein>
<dbReference type="RefSeq" id="WP_147187578.1">
    <property type="nucleotide sequence ID" value="NZ_CP042435.1"/>
</dbReference>
<keyword evidence="1" id="KW-0812">Transmembrane</keyword>
<keyword evidence="1" id="KW-0472">Membrane</keyword>
<evidence type="ECO:0008006" key="4">
    <source>
        <dbReference type="Google" id="ProtNLM"/>
    </source>
</evidence>
<evidence type="ECO:0000313" key="2">
    <source>
        <dbReference type="EMBL" id="QEC65778.1"/>
    </source>
</evidence>
<feature type="transmembrane region" description="Helical" evidence="1">
    <location>
        <begin position="80"/>
        <end position="98"/>
    </location>
</feature>
<feature type="transmembrane region" description="Helical" evidence="1">
    <location>
        <begin position="49"/>
        <end position="68"/>
    </location>
</feature>
<feature type="transmembrane region" description="Helical" evidence="1">
    <location>
        <begin position="217"/>
        <end position="235"/>
    </location>
</feature>
<gene>
    <name evidence="2" type="ORF">FRZ67_00080</name>
</gene>
<feature type="transmembrane region" description="Helical" evidence="1">
    <location>
        <begin position="318"/>
        <end position="339"/>
    </location>
</feature>
<feature type="transmembrane region" description="Helical" evidence="1">
    <location>
        <begin position="176"/>
        <end position="197"/>
    </location>
</feature>
<feature type="transmembrane region" description="Helical" evidence="1">
    <location>
        <begin position="12"/>
        <end position="29"/>
    </location>
</feature>
<dbReference type="EMBL" id="CP042435">
    <property type="protein sequence ID" value="QEC65778.1"/>
    <property type="molecule type" value="Genomic_DNA"/>
</dbReference>
<dbReference type="AlphaFoldDB" id="A0A5B8V3P0"/>
<evidence type="ECO:0000256" key="1">
    <source>
        <dbReference type="SAM" id="Phobius"/>
    </source>
</evidence>